<dbReference type="InterPro" id="IPR007024">
    <property type="entry name" value="BLUF_domain"/>
</dbReference>
<dbReference type="AlphaFoldDB" id="A0A515EM98"/>
<proteinExistence type="predicted"/>
<organism evidence="2 3">
    <name type="scientific">Rhodoferax aquaticus</name>
    <dbReference type="NCBI Taxonomy" id="2527691"/>
    <lineage>
        <taxon>Bacteria</taxon>
        <taxon>Pseudomonadati</taxon>
        <taxon>Pseudomonadota</taxon>
        <taxon>Betaproteobacteria</taxon>
        <taxon>Burkholderiales</taxon>
        <taxon>Comamonadaceae</taxon>
        <taxon>Rhodoferax</taxon>
    </lineage>
</organism>
<reference evidence="3" key="2">
    <citation type="journal article" date="2020" name="Int. J. Syst. Evol. Microbiol.">
        <title>Genomic insights into a novel species Rhodoferax aquaticus sp. nov., isolated from freshwater.</title>
        <authorList>
            <person name="Li T."/>
            <person name="Zhuo Y."/>
            <person name="Jin C.Z."/>
            <person name="Wu X."/>
            <person name="Ko S.R."/>
            <person name="Jin F.J."/>
            <person name="Ahn C.Y."/>
            <person name="Oh H.M."/>
            <person name="Lee H.G."/>
            <person name="Jin L."/>
        </authorList>
    </citation>
    <scope>NUCLEOTIDE SEQUENCE [LARGE SCALE GENOMIC DNA]</scope>
    <source>
        <strain evidence="3">Gr-4</strain>
    </source>
</reference>
<feature type="domain" description="BLUF" evidence="1">
    <location>
        <begin position="3"/>
        <end position="93"/>
    </location>
</feature>
<dbReference type="Gene3D" id="3.30.70.100">
    <property type="match status" value="1"/>
</dbReference>
<dbReference type="PROSITE" id="PS50925">
    <property type="entry name" value="BLUF"/>
    <property type="match status" value="1"/>
</dbReference>
<dbReference type="InterPro" id="IPR036046">
    <property type="entry name" value="Acylphosphatase-like_dom_sf"/>
</dbReference>
<gene>
    <name evidence="2" type="ORF">EXZ61_06040</name>
</gene>
<dbReference type="RefSeq" id="WP_142809987.1">
    <property type="nucleotide sequence ID" value="NZ_CP036282.1"/>
</dbReference>
<keyword evidence="3" id="KW-1185">Reference proteome</keyword>
<reference evidence="3" key="1">
    <citation type="submission" date="2019-02" db="EMBL/GenBank/DDBJ databases">
        <title>Complete genome sequence of Rhodoferax sp. Gr-4.</title>
        <authorList>
            <person name="Jin L."/>
        </authorList>
    </citation>
    <scope>NUCLEOTIDE SEQUENCE [LARGE SCALE GENOMIC DNA]</scope>
    <source>
        <strain evidence="3">Gr-4</strain>
    </source>
</reference>
<dbReference type="Pfam" id="PF04940">
    <property type="entry name" value="BLUF"/>
    <property type="match status" value="1"/>
</dbReference>
<name>A0A515EM98_9BURK</name>
<dbReference type="GO" id="GO:0009882">
    <property type="term" value="F:blue light photoreceptor activity"/>
    <property type="evidence" value="ECO:0007669"/>
    <property type="project" value="InterPro"/>
</dbReference>
<evidence type="ECO:0000313" key="3">
    <source>
        <dbReference type="Proteomes" id="UP000317365"/>
    </source>
</evidence>
<dbReference type="KEGG" id="rhg:EXZ61_06040"/>
<dbReference type="GO" id="GO:0071949">
    <property type="term" value="F:FAD binding"/>
    <property type="evidence" value="ECO:0007669"/>
    <property type="project" value="InterPro"/>
</dbReference>
<dbReference type="EMBL" id="CP036282">
    <property type="protein sequence ID" value="QDL53771.1"/>
    <property type="molecule type" value="Genomic_DNA"/>
</dbReference>
<dbReference type="SMART" id="SM01034">
    <property type="entry name" value="BLUF"/>
    <property type="match status" value="1"/>
</dbReference>
<evidence type="ECO:0000259" key="1">
    <source>
        <dbReference type="PROSITE" id="PS50925"/>
    </source>
</evidence>
<accession>A0A515EM98</accession>
<protein>
    <submittedName>
        <fullName evidence="2">BLUF domain-containing protein</fullName>
    </submittedName>
</protein>
<evidence type="ECO:0000313" key="2">
    <source>
        <dbReference type="EMBL" id="QDL53771.1"/>
    </source>
</evidence>
<dbReference type="SUPFAM" id="SSF54975">
    <property type="entry name" value="Acylphosphatase/BLUF domain-like"/>
    <property type="match status" value="1"/>
</dbReference>
<dbReference type="Proteomes" id="UP000317365">
    <property type="component" value="Chromosome"/>
</dbReference>
<sequence>MSMIQIIYLSDLANHAEAELEPIHASAVKHNRANGVTGMLLYTKGRFMQVIEGPAEAVRVTYSRIALDKRHHNIQLMAEEKITQRHFAKWSMGMRLVGDEDLAEYPQYEPYFKFGFDVAAIRARPGMALAMLQAFGRSALDSA</sequence>